<proteinExistence type="predicted"/>
<organism evidence="1 2">
    <name type="scientific">Culex pipiens pipiens</name>
    <name type="common">Northern house mosquito</name>
    <dbReference type="NCBI Taxonomy" id="38569"/>
    <lineage>
        <taxon>Eukaryota</taxon>
        <taxon>Metazoa</taxon>
        <taxon>Ecdysozoa</taxon>
        <taxon>Arthropoda</taxon>
        <taxon>Hexapoda</taxon>
        <taxon>Insecta</taxon>
        <taxon>Pterygota</taxon>
        <taxon>Neoptera</taxon>
        <taxon>Endopterygota</taxon>
        <taxon>Diptera</taxon>
        <taxon>Nematocera</taxon>
        <taxon>Culicoidea</taxon>
        <taxon>Culicidae</taxon>
        <taxon>Culicinae</taxon>
        <taxon>Culicini</taxon>
        <taxon>Culex</taxon>
        <taxon>Culex</taxon>
    </lineage>
</organism>
<dbReference type="Proteomes" id="UP001562425">
    <property type="component" value="Unassembled WGS sequence"/>
</dbReference>
<reference evidence="1 2" key="1">
    <citation type="submission" date="2024-05" db="EMBL/GenBank/DDBJ databases">
        <title>Culex pipiens pipiens assembly and annotation.</title>
        <authorList>
            <person name="Alout H."/>
            <person name="Durand T."/>
        </authorList>
    </citation>
    <scope>NUCLEOTIDE SEQUENCE [LARGE SCALE GENOMIC DNA]</scope>
    <source>
        <strain evidence="1">HA-2024</strain>
        <tissue evidence="1">Whole body</tissue>
    </source>
</reference>
<name>A0ABD1CBE2_CULPP</name>
<comment type="caution">
    <text evidence="1">The sequence shown here is derived from an EMBL/GenBank/DDBJ whole genome shotgun (WGS) entry which is preliminary data.</text>
</comment>
<keyword evidence="2" id="KW-1185">Reference proteome</keyword>
<evidence type="ECO:0000313" key="2">
    <source>
        <dbReference type="Proteomes" id="UP001562425"/>
    </source>
</evidence>
<sequence>MEKDRVQFYSALLEKQEAFCLEHVEDQDMSTAPFSALEFFISLDLEPDQYEGLMKAFDELAMRPHAPYTSLQGWLLSCSPPEEFMVAWYLEARVELQALMQHTAERIIEMNAADIGELIDSSGLDTADLTLISTWSIDSATVKAVLSSSSVSLFEDNDILSAAVTPIQMIMNSDPDLTVWFNPMPQSIRFCRPIVLEYDCKDTDHTRKTKLAIEQEIANLKRIRVILPNGKLVHADFRFTLSLTEDNALEFFPEASKTGNCLICGATPDAMNKMEILEVDSKGHTPPYYSFTPLYVWVQFFEFLMEISFRSNLGQWTITDSTRDQYQQKKQNITEQIYELFDDPEEPKRKSGQISLEAFANTTELSDMLEIDEELIVRFRNIAIAINVQDPINPFKLDNYCKETYRHYLTTYSWCRIPTAIHQVLAHGAEVCIHAPAPLAFLAEEAAEPQDVSLNRRQTHHTRERNSRETMKGVFMRAMNGSDPIISSCWVQRRRKIRYALGYPEAVTDMLMYEFDGSDREEEDETPMRLLEDDVRLIDIEFCKFDD</sequence>
<evidence type="ECO:0000313" key="1">
    <source>
        <dbReference type="EMBL" id="KAL1373702.1"/>
    </source>
</evidence>
<protein>
    <submittedName>
        <fullName evidence="1">Uncharacterized protein</fullName>
    </submittedName>
</protein>
<dbReference type="AlphaFoldDB" id="A0ABD1CBE2"/>
<gene>
    <name evidence="1" type="ORF">pipiens_005109</name>
</gene>
<accession>A0ABD1CBE2</accession>
<dbReference type="EMBL" id="JBEHCU010014070">
    <property type="protein sequence ID" value="KAL1373702.1"/>
    <property type="molecule type" value="Genomic_DNA"/>
</dbReference>